<keyword evidence="1" id="KW-1133">Transmembrane helix</keyword>
<dbReference type="EMBL" id="PEZG01000055">
    <property type="protein sequence ID" value="PIS15686.1"/>
    <property type="molecule type" value="Genomic_DNA"/>
</dbReference>
<evidence type="ECO:0000313" key="3">
    <source>
        <dbReference type="Proteomes" id="UP000231198"/>
    </source>
</evidence>
<name>A0A2H0WSR1_9BACT</name>
<comment type="caution">
    <text evidence="2">The sequence shown here is derived from an EMBL/GenBank/DDBJ whole genome shotgun (WGS) entry which is preliminary data.</text>
</comment>
<proteinExistence type="predicted"/>
<keyword evidence="1" id="KW-0472">Membrane</keyword>
<reference evidence="3" key="1">
    <citation type="submission" date="2017-09" db="EMBL/GenBank/DDBJ databases">
        <title>Depth-based differentiation of microbial function through sediment-hosted aquifers and enrichment of novel symbionts in the deep terrestrial subsurface.</title>
        <authorList>
            <person name="Probst A.J."/>
            <person name="Ladd B."/>
            <person name="Jarett J.K."/>
            <person name="Geller-Mcgrath D.E."/>
            <person name="Sieber C.M.K."/>
            <person name="Emerson J.B."/>
            <person name="Anantharaman K."/>
            <person name="Thomas B.C."/>
            <person name="Malmstrom R."/>
            <person name="Stieglmeier M."/>
            <person name="Klingl A."/>
            <person name="Woyke T."/>
            <person name="Ryan C.M."/>
            <person name="Banfield J.F."/>
        </authorList>
    </citation>
    <scope>NUCLEOTIDE SEQUENCE [LARGE SCALE GENOMIC DNA]</scope>
</reference>
<gene>
    <name evidence="2" type="ORF">COT62_02400</name>
</gene>
<protein>
    <submittedName>
        <fullName evidence="2">Uncharacterized protein</fullName>
    </submittedName>
</protein>
<feature type="transmembrane region" description="Helical" evidence="1">
    <location>
        <begin position="7"/>
        <end position="25"/>
    </location>
</feature>
<organism evidence="2 3">
    <name type="scientific">Candidatus Roizmanbacteria bacterium CG09_land_8_20_14_0_10_41_9</name>
    <dbReference type="NCBI Taxonomy" id="1974850"/>
    <lineage>
        <taxon>Bacteria</taxon>
        <taxon>Candidatus Roizmaniibacteriota</taxon>
    </lineage>
</organism>
<accession>A0A2H0WSR1</accession>
<evidence type="ECO:0000256" key="1">
    <source>
        <dbReference type="SAM" id="Phobius"/>
    </source>
</evidence>
<keyword evidence="1" id="KW-0812">Transmembrane</keyword>
<dbReference type="Proteomes" id="UP000231198">
    <property type="component" value="Unassembled WGS sequence"/>
</dbReference>
<evidence type="ECO:0000313" key="2">
    <source>
        <dbReference type="EMBL" id="PIS15686.1"/>
    </source>
</evidence>
<sequence length="273" mass="30488">MKHRKNLLVLGVLIVIFIIGMYPLLKSKVLFPGTPSKNSTNPGSSVCNKIGTPEMKSFCLAEISEDKSYCEKLDGPDQKVCLASVTKNSSYCKELSSQEKQNCYQNLVIVASSPKFCDQLGNAEMISTCYVHFVSQNFFASRNHLLNSSLCDKVLADSPEKRFCMAMTTGDISYCTYAQNECSVIKDKNPERCLSSASSTDREECYHALAMLNKDETLCASIQNTDMKDFCYLDFGNIGADTSACDKITNEMKKWQCYKNVAVNLQKESEKKL</sequence>
<dbReference type="AlphaFoldDB" id="A0A2H0WSR1"/>